<organism evidence="7 8">
    <name type="scientific">Parasitella parasitica</name>
    <dbReference type="NCBI Taxonomy" id="35722"/>
    <lineage>
        <taxon>Eukaryota</taxon>
        <taxon>Fungi</taxon>
        <taxon>Fungi incertae sedis</taxon>
        <taxon>Mucoromycota</taxon>
        <taxon>Mucoromycotina</taxon>
        <taxon>Mucoromycetes</taxon>
        <taxon>Mucorales</taxon>
        <taxon>Mucorineae</taxon>
        <taxon>Mucoraceae</taxon>
        <taxon>Parasitella</taxon>
    </lineage>
</organism>
<dbReference type="GO" id="GO:0005634">
    <property type="term" value="C:nucleus"/>
    <property type="evidence" value="ECO:0007669"/>
    <property type="project" value="UniProtKB-SubCell"/>
</dbReference>
<evidence type="ECO:0000259" key="6">
    <source>
        <dbReference type="Pfam" id="PF04082"/>
    </source>
</evidence>
<dbReference type="GO" id="GO:0008270">
    <property type="term" value="F:zinc ion binding"/>
    <property type="evidence" value="ECO:0007669"/>
    <property type="project" value="InterPro"/>
</dbReference>
<name>A0A0B7MY89_9FUNG</name>
<dbReference type="InterPro" id="IPR050987">
    <property type="entry name" value="AtrR-like"/>
</dbReference>
<dbReference type="GO" id="GO:0006351">
    <property type="term" value="P:DNA-templated transcription"/>
    <property type="evidence" value="ECO:0007669"/>
    <property type="project" value="InterPro"/>
</dbReference>
<keyword evidence="3" id="KW-0238">DNA-binding</keyword>
<evidence type="ECO:0000256" key="3">
    <source>
        <dbReference type="ARBA" id="ARBA00023125"/>
    </source>
</evidence>
<evidence type="ECO:0000256" key="4">
    <source>
        <dbReference type="ARBA" id="ARBA00023242"/>
    </source>
</evidence>
<keyword evidence="4" id="KW-0539">Nucleus</keyword>
<dbReference type="GO" id="GO:0003677">
    <property type="term" value="F:DNA binding"/>
    <property type="evidence" value="ECO:0007669"/>
    <property type="project" value="UniProtKB-KW"/>
</dbReference>
<keyword evidence="2" id="KW-0479">Metal-binding</keyword>
<dbReference type="EMBL" id="LN719426">
    <property type="protein sequence ID" value="CEP08073.1"/>
    <property type="molecule type" value="Genomic_DNA"/>
</dbReference>
<dbReference type="PANTHER" id="PTHR46910:SF3">
    <property type="entry name" value="HALOTOLERANCE PROTEIN 9-RELATED"/>
    <property type="match status" value="1"/>
</dbReference>
<dbReference type="GO" id="GO:0003700">
    <property type="term" value="F:DNA-binding transcription factor activity"/>
    <property type="evidence" value="ECO:0007669"/>
    <property type="project" value="InterPro"/>
</dbReference>
<reference evidence="7 8" key="1">
    <citation type="submission" date="2014-09" db="EMBL/GenBank/DDBJ databases">
        <authorList>
            <person name="Ellenberger Sabrina"/>
        </authorList>
    </citation>
    <scope>NUCLEOTIDE SEQUENCE [LARGE SCALE GENOMIC DNA]</scope>
    <source>
        <strain evidence="7 8">CBS 412.66</strain>
    </source>
</reference>
<feature type="coiled-coil region" evidence="5">
    <location>
        <begin position="47"/>
        <end position="74"/>
    </location>
</feature>
<dbReference type="Proteomes" id="UP000054107">
    <property type="component" value="Unassembled WGS sequence"/>
</dbReference>
<dbReference type="OrthoDB" id="2369992at2759"/>
<feature type="domain" description="Xylanolytic transcriptional activator regulatory" evidence="6">
    <location>
        <begin position="183"/>
        <end position="293"/>
    </location>
</feature>
<evidence type="ECO:0000256" key="2">
    <source>
        <dbReference type="ARBA" id="ARBA00022723"/>
    </source>
</evidence>
<dbReference type="AlphaFoldDB" id="A0A0B7MY89"/>
<sequence>MPIQRRRKCERIGSCKSCQRCLEANRKCTTQYIYAHDDSSAYEEEQEQEIYEQIKHLEAQIKALEVNISQEKALIKQESRWDLQYANGELRLITEIKSLEELMMYGKAAIRYLSPFGNMLQAKPAVFERISFVRQAMQIVSKSFHQNNDPESTSSPKAISKRFSVGMVALWDPHLVIGRLVLNYFSCFNDVVPILHEPSFMEHYENLQNPMQDAIVLAMCTSSAISTCKHNVFNSYEKRHFSEYFYDLAMEKLVDMFDDPNKSLESVIVVNLLIPFMVTTSRVADSFKWSSMASVLISNLQQENPDFACGGPHLPTATRIKYSIIHRNSVQPFNDLLRYDLRTQCKQHDAPFDILPNEPAKTRNTFKVFNQMLRLSSHPVFVAVLSKIRRLAMGDATVDISLEEVVRYEEAVAEWWLHLPQKLKICAQPFSLTRKMIEHETSASKIVMMSYVYINSLNIYGCLIQPKSRRDGYDVVSDKAIYMTLSAIATPVKILVRCIDSLMILLQVQDESIAKLAKSKLNDHMHALTKRVSPDHRVSPSASPFSVLTVAPPGPTPPITELYKNYPLPREALIYDVVRTIVEQNTENLAALKSL</sequence>
<dbReference type="Pfam" id="PF04082">
    <property type="entry name" value="Fungal_trans"/>
    <property type="match status" value="1"/>
</dbReference>
<evidence type="ECO:0000256" key="1">
    <source>
        <dbReference type="ARBA" id="ARBA00004123"/>
    </source>
</evidence>
<dbReference type="PANTHER" id="PTHR46910">
    <property type="entry name" value="TRANSCRIPTION FACTOR PDR1"/>
    <property type="match status" value="1"/>
</dbReference>
<dbReference type="CDD" id="cd12148">
    <property type="entry name" value="fungal_TF_MHR"/>
    <property type="match status" value="1"/>
</dbReference>
<gene>
    <name evidence="7" type="primary">PARPA_01382.1 scaffold 1359</name>
</gene>
<keyword evidence="5" id="KW-0175">Coiled coil</keyword>
<evidence type="ECO:0000256" key="5">
    <source>
        <dbReference type="SAM" id="Coils"/>
    </source>
</evidence>
<evidence type="ECO:0000313" key="8">
    <source>
        <dbReference type="Proteomes" id="UP000054107"/>
    </source>
</evidence>
<dbReference type="InterPro" id="IPR007219">
    <property type="entry name" value="XnlR_reg_dom"/>
</dbReference>
<evidence type="ECO:0000313" key="7">
    <source>
        <dbReference type="EMBL" id="CEP08073.1"/>
    </source>
</evidence>
<protein>
    <recommendedName>
        <fullName evidence="6">Xylanolytic transcriptional activator regulatory domain-containing protein</fullName>
    </recommendedName>
</protein>
<keyword evidence="8" id="KW-1185">Reference proteome</keyword>
<comment type="subcellular location">
    <subcellularLocation>
        <location evidence="1">Nucleus</location>
    </subcellularLocation>
</comment>
<accession>A0A0B7MY89</accession>
<proteinExistence type="predicted"/>